<reference evidence="5 6" key="1">
    <citation type="submission" date="2015-09" db="EMBL/GenBank/DDBJ databases">
        <title>Draft Genome Sequence of the Strain BR 3267 (Bradyrhizobium yuanmingense) recommended as inoculant for cowpea in Brazil.</title>
        <authorList>
            <person name="Simoes-Araujo J.L."/>
            <person name="Zilli J.E."/>
        </authorList>
    </citation>
    <scope>NUCLEOTIDE SEQUENCE [LARGE SCALE GENOMIC DNA]</scope>
    <source>
        <strain evidence="5 6">BR3267</strain>
    </source>
</reference>
<dbReference type="EMBL" id="LJYF01000031">
    <property type="protein sequence ID" value="KRP92519.1"/>
    <property type="molecule type" value="Genomic_DNA"/>
</dbReference>
<dbReference type="InterPro" id="IPR038404">
    <property type="entry name" value="TRAP_DctP_sf"/>
</dbReference>
<name>A0A0R3C4E9_9BRAD</name>
<dbReference type="Gene3D" id="3.40.190.170">
    <property type="entry name" value="Bacterial extracellular solute-binding protein, family 7"/>
    <property type="match status" value="1"/>
</dbReference>
<dbReference type="InterPro" id="IPR018389">
    <property type="entry name" value="DctP_fam"/>
</dbReference>
<feature type="signal peptide" evidence="4">
    <location>
        <begin position="1"/>
        <end position="27"/>
    </location>
</feature>
<evidence type="ECO:0000256" key="3">
    <source>
        <dbReference type="ARBA" id="ARBA00022729"/>
    </source>
</evidence>
<dbReference type="PANTHER" id="PTHR33376">
    <property type="match status" value="1"/>
</dbReference>
<dbReference type="InterPro" id="IPR006311">
    <property type="entry name" value="TAT_signal"/>
</dbReference>
<sequence>MFTRRHLLATAVAAPAILRFGTGTAQAATTLKISHQFPGGTIDKGDFRDRLCRMFAAEVNKRSNGDIAAEIYPNSSLIKTNAQFSAMRKGALDISLYPMPYAGGEVPETNIGLMPGLVTNYDQGLRWKKEPVGKALTDFLADKGIILLTWVWQAGGVASRSKPIVAPEDAKGLKVRGGSREMDMVLQTAGASVLSVPSNEIYAAMQTGACDAGITSSTSLISFRLEEVAKSLTSGAGASYWFMLEPLMMSKAIFDKLPKIHQDILLAVGTELEAFGRKGAQDDDVEVTKVYEKAGAKVSALDAATVGKWRDIARDTAWKDYSAKTATAANLLKLAIDVAA</sequence>
<dbReference type="OrthoDB" id="8678862at2"/>
<accession>A0A0R3C4E9</accession>
<feature type="chain" id="PRO_5006433826" evidence="4">
    <location>
        <begin position="28"/>
        <end position="340"/>
    </location>
</feature>
<dbReference type="AlphaFoldDB" id="A0A0R3C4E9"/>
<dbReference type="Proteomes" id="UP000051380">
    <property type="component" value="Unassembled WGS sequence"/>
</dbReference>
<dbReference type="RefSeq" id="WP_057029146.1">
    <property type="nucleotide sequence ID" value="NZ_LJYF01000031.1"/>
</dbReference>
<keyword evidence="3 4" id="KW-0732">Signal</keyword>
<dbReference type="CDD" id="cd13680">
    <property type="entry name" value="PBP2_TRAP_SBP_like_4"/>
    <property type="match status" value="1"/>
</dbReference>
<dbReference type="GO" id="GO:0015740">
    <property type="term" value="P:C4-dicarboxylate transport"/>
    <property type="evidence" value="ECO:0007669"/>
    <property type="project" value="TreeGrafter"/>
</dbReference>
<comment type="caution">
    <text evidence="5">The sequence shown here is derived from an EMBL/GenBank/DDBJ whole genome shotgun (WGS) entry which is preliminary data.</text>
</comment>
<evidence type="ECO:0000313" key="6">
    <source>
        <dbReference type="Proteomes" id="UP000051380"/>
    </source>
</evidence>
<comment type="similarity">
    <text evidence="1">Belongs to the bacterial solute-binding protein 7 family.</text>
</comment>
<evidence type="ECO:0000256" key="4">
    <source>
        <dbReference type="SAM" id="SignalP"/>
    </source>
</evidence>
<evidence type="ECO:0000256" key="2">
    <source>
        <dbReference type="ARBA" id="ARBA00022448"/>
    </source>
</evidence>
<organism evidence="5 6">
    <name type="scientific">Bradyrhizobium yuanmingense</name>
    <dbReference type="NCBI Taxonomy" id="108015"/>
    <lineage>
        <taxon>Bacteria</taxon>
        <taxon>Pseudomonadati</taxon>
        <taxon>Pseudomonadota</taxon>
        <taxon>Alphaproteobacteria</taxon>
        <taxon>Hyphomicrobiales</taxon>
        <taxon>Nitrobacteraceae</taxon>
        <taxon>Bradyrhizobium</taxon>
    </lineage>
</organism>
<dbReference type="NCBIfam" id="NF037995">
    <property type="entry name" value="TRAP_S1"/>
    <property type="match status" value="1"/>
</dbReference>
<evidence type="ECO:0000256" key="1">
    <source>
        <dbReference type="ARBA" id="ARBA00009023"/>
    </source>
</evidence>
<protein>
    <submittedName>
        <fullName evidence="5">C4-dicarboxylate ABC transporter</fullName>
    </submittedName>
</protein>
<dbReference type="Pfam" id="PF03480">
    <property type="entry name" value="DctP"/>
    <property type="match status" value="1"/>
</dbReference>
<keyword evidence="2" id="KW-0813">Transport</keyword>
<gene>
    <name evidence="5" type="ORF">AOQ72_30665</name>
</gene>
<dbReference type="PANTHER" id="PTHR33376:SF7">
    <property type="entry name" value="C4-DICARBOXYLATE-BINDING PROTEIN DCTB"/>
    <property type="match status" value="1"/>
</dbReference>
<proteinExistence type="inferred from homology"/>
<evidence type="ECO:0000313" key="5">
    <source>
        <dbReference type="EMBL" id="KRP92519.1"/>
    </source>
</evidence>
<dbReference type="STRING" id="108015.GA0061099_100536"/>
<dbReference type="GO" id="GO:0055085">
    <property type="term" value="P:transmembrane transport"/>
    <property type="evidence" value="ECO:0007669"/>
    <property type="project" value="InterPro"/>
</dbReference>
<dbReference type="PROSITE" id="PS51318">
    <property type="entry name" value="TAT"/>
    <property type="match status" value="1"/>
</dbReference>